<dbReference type="EMBL" id="PVWJ01000040">
    <property type="protein sequence ID" value="PSB03118.1"/>
    <property type="molecule type" value="Genomic_DNA"/>
</dbReference>
<protein>
    <submittedName>
        <fullName evidence="1">Uncharacterized protein</fullName>
    </submittedName>
</protein>
<reference evidence="1 2" key="1">
    <citation type="submission" date="2018-02" db="EMBL/GenBank/DDBJ databases">
        <authorList>
            <person name="Cohen D.B."/>
            <person name="Kent A.D."/>
        </authorList>
    </citation>
    <scope>NUCLEOTIDE SEQUENCE [LARGE SCALE GENOMIC DNA]</scope>
    <source>
        <strain evidence="1 2">CCAP 1448/3</strain>
    </source>
</reference>
<accession>A0A2T1C4N0</accession>
<name>A0A2T1C4N0_9CYAN</name>
<organism evidence="1 2">
    <name type="scientific">Merismopedia glauca CCAP 1448/3</name>
    <dbReference type="NCBI Taxonomy" id="1296344"/>
    <lineage>
        <taxon>Bacteria</taxon>
        <taxon>Bacillati</taxon>
        <taxon>Cyanobacteriota</taxon>
        <taxon>Cyanophyceae</taxon>
        <taxon>Synechococcales</taxon>
        <taxon>Merismopediaceae</taxon>
        <taxon>Merismopedia</taxon>
    </lineage>
</organism>
<dbReference type="AlphaFoldDB" id="A0A2T1C4N0"/>
<sequence length="94" mass="10227">MGMVWTIDVNVEQGIVGAAAEADSDEGLWVLESVPQVSMFDGVVGDGLPVRSVVFVRLGFDEVMAMGEELAEPLPPFIFGEMGCWGHYKFSLLF</sequence>
<reference evidence="1 2" key="2">
    <citation type="submission" date="2018-03" db="EMBL/GenBank/DDBJ databases">
        <title>The ancient ancestry and fast evolution of plastids.</title>
        <authorList>
            <person name="Moore K.R."/>
            <person name="Magnabosco C."/>
            <person name="Momper L."/>
            <person name="Gold D.A."/>
            <person name="Bosak T."/>
            <person name="Fournier G.P."/>
        </authorList>
    </citation>
    <scope>NUCLEOTIDE SEQUENCE [LARGE SCALE GENOMIC DNA]</scope>
    <source>
        <strain evidence="1 2">CCAP 1448/3</strain>
    </source>
</reference>
<keyword evidence="2" id="KW-1185">Reference proteome</keyword>
<proteinExistence type="predicted"/>
<comment type="caution">
    <text evidence="1">The sequence shown here is derived from an EMBL/GenBank/DDBJ whole genome shotgun (WGS) entry which is preliminary data.</text>
</comment>
<gene>
    <name evidence="1" type="ORF">C7B64_09910</name>
</gene>
<evidence type="ECO:0000313" key="1">
    <source>
        <dbReference type="EMBL" id="PSB03118.1"/>
    </source>
</evidence>
<dbReference type="Proteomes" id="UP000238762">
    <property type="component" value="Unassembled WGS sequence"/>
</dbReference>
<evidence type="ECO:0000313" key="2">
    <source>
        <dbReference type="Proteomes" id="UP000238762"/>
    </source>
</evidence>